<dbReference type="SUPFAM" id="SSF56024">
    <property type="entry name" value="Phospholipase D/nuclease"/>
    <property type="match status" value="1"/>
</dbReference>
<evidence type="ECO:0000313" key="8">
    <source>
        <dbReference type="EMBL" id="RDU74624.1"/>
    </source>
</evidence>
<accession>A0A3D8JCP1</accession>
<dbReference type="GO" id="GO:0004630">
    <property type="term" value="F:phospholipase D activity"/>
    <property type="evidence" value="ECO:0007669"/>
    <property type="project" value="UniProtKB-EC"/>
</dbReference>
<dbReference type="AlphaFoldDB" id="A0A3D8JCP1"/>
<name>A0A3D8JCP1_9HELI</name>
<evidence type="ECO:0000256" key="1">
    <source>
        <dbReference type="ARBA" id="ARBA00000798"/>
    </source>
</evidence>
<dbReference type="GO" id="GO:0006793">
    <property type="term" value="P:phosphorus metabolic process"/>
    <property type="evidence" value="ECO:0007669"/>
    <property type="project" value="UniProtKB-ARBA"/>
</dbReference>
<dbReference type="InterPro" id="IPR025202">
    <property type="entry name" value="PLD-like_dom"/>
</dbReference>
<comment type="similarity">
    <text evidence="2">Belongs to the phospholipase D family.</text>
</comment>
<evidence type="ECO:0000256" key="4">
    <source>
        <dbReference type="ARBA" id="ARBA00022801"/>
    </source>
</evidence>
<dbReference type="GO" id="GO:0016042">
    <property type="term" value="P:lipid catabolic process"/>
    <property type="evidence" value="ECO:0007669"/>
    <property type="project" value="UniProtKB-KW"/>
</dbReference>
<sequence>MNKLLVCLLFCSFLSSKERIFFMPDEQEQALYHLKKTLESAKESIDIAIYSFTNKEIAKVLRDRAKNGVRIAIIYDNEANVKNKYSTIGYLAILNNVKVCTLKGVYNEQKKYYGIMHQKLAIVDGKKVVFGSANWSKGAFENNYEILYFTDKIEIVQKAKSFFNKMQQQCLVF</sequence>
<protein>
    <recommendedName>
        <fullName evidence="3">phospholipase D</fullName>
        <ecNumber evidence="3">3.1.4.4</ecNumber>
    </recommendedName>
</protein>
<dbReference type="Pfam" id="PF13091">
    <property type="entry name" value="PLDc_2"/>
    <property type="match status" value="1"/>
</dbReference>
<keyword evidence="9" id="KW-1185">Reference proteome</keyword>
<dbReference type="EC" id="3.1.4.4" evidence="3"/>
<dbReference type="GO" id="GO:0016891">
    <property type="term" value="F:RNA endonuclease activity producing 5'-phosphomonoesters, hydrolytic mechanism"/>
    <property type="evidence" value="ECO:0007669"/>
    <property type="project" value="TreeGrafter"/>
</dbReference>
<evidence type="ECO:0000256" key="6">
    <source>
        <dbReference type="ARBA" id="ARBA00023098"/>
    </source>
</evidence>
<evidence type="ECO:0000256" key="3">
    <source>
        <dbReference type="ARBA" id="ARBA00012027"/>
    </source>
</evidence>
<organism evidence="8 9">
    <name type="scientific">Helicobacter anseris</name>
    <dbReference type="NCBI Taxonomy" id="375926"/>
    <lineage>
        <taxon>Bacteria</taxon>
        <taxon>Pseudomonadati</taxon>
        <taxon>Campylobacterota</taxon>
        <taxon>Epsilonproteobacteria</taxon>
        <taxon>Campylobacterales</taxon>
        <taxon>Helicobacteraceae</taxon>
        <taxon>Helicobacter</taxon>
    </lineage>
</organism>
<dbReference type="OrthoDB" id="9765044at2"/>
<dbReference type="PROSITE" id="PS50035">
    <property type="entry name" value="PLD"/>
    <property type="match status" value="1"/>
</dbReference>
<evidence type="ECO:0000259" key="7">
    <source>
        <dbReference type="PROSITE" id="PS50035"/>
    </source>
</evidence>
<dbReference type="PANTHER" id="PTHR43856:SF1">
    <property type="entry name" value="MITOCHONDRIAL CARDIOLIPIN HYDROLASE"/>
    <property type="match status" value="1"/>
</dbReference>
<dbReference type="EMBL" id="NXLX01000001">
    <property type="protein sequence ID" value="RDU74624.1"/>
    <property type="molecule type" value="Genomic_DNA"/>
</dbReference>
<evidence type="ECO:0000313" key="9">
    <source>
        <dbReference type="Proteomes" id="UP000256695"/>
    </source>
</evidence>
<keyword evidence="4" id="KW-0378">Hydrolase</keyword>
<dbReference type="Gene3D" id="3.30.870.10">
    <property type="entry name" value="Endonuclease Chain A"/>
    <property type="match status" value="1"/>
</dbReference>
<keyword evidence="5" id="KW-0442">Lipid degradation</keyword>
<evidence type="ECO:0000256" key="2">
    <source>
        <dbReference type="ARBA" id="ARBA00008664"/>
    </source>
</evidence>
<comment type="caution">
    <text evidence="8">The sequence shown here is derived from an EMBL/GenBank/DDBJ whole genome shotgun (WGS) entry which is preliminary data.</text>
</comment>
<proteinExistence type="inferred from homology"/>
<dbReference type="InterPro" id="IPR051406">
    <property type="entry name" value="PLD_domain"/>
</dbReference>
<dbReference type="SMART" id="SM00155">
    <property type="entry name" value="PLDc"/>
    <property type="match status" value="1"/>
</dbReference>
<dbReference type="PANTHER" id="PTHR43856">
    <property type="entry name" value="CARDIOLIPIN HYDROLASE"/>
    <property type="match status" value="1"/>
</dbReference>
<comment type="catalytic activity">
    <reaction evidence="1">
        <text>a 1,2-diacyl-sn-glycero-3-phosphocholine + H2O = a 1,2-diacyl-sn-glycero-3-phosphate + choline + H(+)</text>
        <dbReference type="Rhea" id="RHEA:14445"/>
        <dbReference type="ChEBI" id="CHEBI:15354"/>
        <dbReference type="ChEBI" id="CHEBI:15377"/>
        <dbReference type="ChEBI" id="CHEBI:15378"/>
        <dbReference type="ChEBI" id="CHEBI:57643"/>
        <dbReference type="ChEBI" id="CHEBI:58608"/>
        <dbReference type="EC" id="3.1.4.4"/>
    </reaction>
</comment>
<dbReference type="RefSeq" id="WP_115578333.1">
    <property type="nucleotide sequence ID" value="NZ_NXLX01000001.1"/>
</dbReference>
<dbReference type="Proteomes" id="UP000256695">
    <property type="component" value="Unassembled WGS sequence"/>
</dbReference>
<dbReference type="InterPro" id="IPR001736">
    <property type="entry name" value="PLipase_D/transphosphatidylase"/>
</dbReference>
<feature type="domain" description="PLD phosphodiesterase" evidence="7">
    <location>
        <begin position="112"/>
        <end position="139"/>
    </location>
</feature>
<dbReference type="CDD" id="cd09116">
    <property type="entry name" value="PLDc_Nuc_like"/>
    <property type="match status" value="1"/>
</dbReference>
<keyword evidence="6" id="KW-0443">Lipid metabolism</keyword>
<evidence type="ECO:0000256" key="5">
    <source>
        <dbReference type="ARBA" id="ARBA00022963"/>
    </source>
</evidence>
<gene>
    <name evidence="8" type="ORF">CQA57_00815</name>
</gene>
<reference evidence="8 9" key="1">
    <citation type="submission" date="2018-04" db="EMBL/GenBank/DDBJ databases">
        <title>Novel Campyloabacter and Helicobacter Species and Strains.</title>
        <authorList>
            <person name="Mannion A.J."/>
            <person name="Shen Z."/>
            <person name="Fox J.G."/>
        </authorList>
    </citation>
    <scope>NUCLEOTIDE SEQUENCE [LARGE SCALE GENOMIC DNA]</scope>
    <source>
        <strain evidence="8 9">MIT 04-9362</strain>
    </source>
</reference>